<feature type="compositionally biased region" description="Basic and acidic residues" evidence="1">
    <location>
        <begin position="21"/>
        <end position="44"/>
    </location>
</feature>
<gene>
    <name evidence="2" type="ORF">NPIL_295361</name>
</gene>
<dbReference type="EMBL" id="BMAW01088276">
    <property type="protein sequence ID" value="GFS33822.1"/>
    <property type="molecule type" value="Genomic_DNA"/>
</dbReference>
<keyword evidence="3" id="KW-1185">Reference proteome</keyword>
<evidence type="ECO:0000313" key="3">
    <source>
        <dbReference type="Proteomes" id="UP000887013"/>
    </source>
</evidence>
<comment type="caution">
    <text evidence="2">The sequence shown here is derived from an EMBL/GenBank/DDBJ whole genome shotgun (WGS) entry which is preliminary data.</text>
</comment>
<protein>
    <submittedName>
        <fullName evidence="2">Uncharacterized protein</fullName>
    </submittedName>
</protein>
<feature type="region of interest" description="Disordered" evidence="1">
    <location>
        <begin position="17"/>
        <end position="44"/>
    </location>
</feature>
<reference evidence="2" key="1">
    <citation type="submission" date="2020-08" db="EMBL/GenBank/DDBJ databases">
        <title>Multicomponent nature underlies the extraordinary mechanical properties of spider dragline silk.</title>
        <authorList>
            <person name="Kono N."/>
            <person name="Nakamura H."/>
            <person name="Mori M."/>
            <person name="Yoshida Y."/>
            <person name="Ohtoshi R."/>
            <person name="Malay A.D."/>
            <person name="Moran D.A.P."/>
            <person name="Tomita M."/>
            <person name="Numata K."/>
            <person name="Arakawa K."/>
        </authorList>
    </citation>
    <scope>NUCLEOTIDE SEQUENCE</scope>
</reference>
<dbReference type="AlphaFoldDB" id="A0A8X6I9R2"/>
<evidence type="ECO:0000313" key="2">
    <source>
        <dbReference type="EMBL" id="GFS33822.1"/>
    </source>
</evidence>
<proteinExistence type="predicted"/>
<sequence length="96" mass="10533">MKSGSSFSMKMARFVLPPKSGHNDQGVDHAERTASVLDREDNAQDRKKGFKTILLIAWCFNLAIQPVTSRGLGPRTNFLLPGFAHLIPPSTSPVAR</sequence>
<organism evidence="2 3">
    <name type="scientific">Nephila pilipes</name>
    <name type="common">Giant wood spider</name>
    <name type="synonym">Nephila maculata</name>
    <dbReference type="NCBI Taxonomy" id="299642"/>
    <lineage>
        <taxon>Eukaryota</taxon>
        <taxon>Metazoa</taxon>
        <taxon>Ecdysozoa</taxon>
        <taxon>Arthropoda</taxon>
        <taxon>Chelicerata</taxon>
        <taxon>Arachnida</taxon>
        <taxon>Araneae</taxon>
        <taxon>Araneomorphae</taxon>
        <taxon>Entelegynae</taxon>
        <taxon>Araneoidea</taxon>
        <taxon>Nephilidae</taxon>
        <taxon>Nephila</taxon>
    </lineage>
</organism>
<name>A0A8X6I9R2_NEPPI</name>
<evidence type="ECO:0000256" key="1">
    <source>
        <dbReference type="SAM" id="MobiDB-lite"/>
    </source>
</evidence>
<accession>A0A8X6I9R2</accession>
<dbReference type="Proteomes" id="UP000887013">
    <property type="component" value="Unassembled WGS sequence"/>
</dbReference>